<keyword evidence="2" id="KW-1185">Reference proteome</keyword>
<sequence>MAHLSIHSMFTPHSCNRDVILIETAINGVEMNEGSNGTVSKWVGSRKNTLLQMTVPKRSHSIQVLSTIPSISSDKNNSNKNNNNSNFRFNFCHNPIGFVLNSFVKRREATICSDKMRKNSKENYNLSFLDNYHHVTMTNTNSFKTWKRFHFVLLAKS</sequence>
<reference evidence="2" key="1">
    <citation type="submission" date="2013-10" db="EMBL/GenBank/DDBJ databases">
        <title>Genome sequencing of Onchocerca volvulus.</title>
        <authorList>
            <person name="Cotton J."/>
            <person name="Tsai J."/>
            <person name="Stanley E."/>
            <person name="Tracey A."/>
            <person name="Holroyd N."/>
            <person name="Lustigman S."/>
            <person name="Berriman M."/>
        </authorList>
    </citation>
    <scope>NUCLEOTIDE SEQUENCE</scope>
</reference>
<dbReference type="EnsemblMetazoa" id="OVOC1853.1">
    <property type="protein sequence ID" value="OVOC1853.1"/>
    <property type="gene ID" value="WBGene00238662"/>
</dbReference>
<protein>
    <submittedName>
        <fullName evidence="1">Uncharacterized protein</fullName>
    </submittedName>
</protein>
<organism evidence="1 2">
    <name type="scientific">Onchocerca volvulus</name>
    <dbReference type="NCBI Taxonomy" id="6282"/>
    <lineage>
        <taxon>Eukaryota</taxon>
        <taxon>Metazoa</taxon>
        <taxon>Ecdysozoa</taxon>
        <taxon>Nematoda</taxon>
        <taxon>Chromadorea</taxon>
        <taxon>Rhabditida</taxon>
        <taxon>Spirurina</taxon>
        <taxon>Spiruromorpha</taxon>
        <taxon>Filarioidea</taxon>
        <taxon>Onchocercidae</taxon>
        <taxon>Onchocerca</taxon>
    </lineage>
</organism>
<dbReference type="Proteomes" id="UP000024404">
    <property type="component" value="Unassembled WGS sequence"/>
</dbReference>
<evidence type="ECO:0000313" key="1">
    <source>
        <dbReference type="EnsemblMetazoa" id="OVOC1853.1"/>
    </source>
</evidence>
<dbReference type="AlphaFoldDB" id="A0A8R1TPT5"/>
<proteinExistence type="predicted"/>
<reference evidence="1" key="2">
    <citation type="submission" date="2022-06" db="UniProtKB">
        <authorList>
            <consortium name="EnsemblMetazoa"/>
        </authorList>
    </citation>
    <scope>IDENTIFICATION</scope>
</reference>
<name>A0A8R1TPT5_ONCVO</name>
<evidence type="ECO:0000313" key="2">
    <source>
        <dbReference type="Proteomes" id="UP000024404"/>
    </source>
</evidence>
<dbReference type="EMBL" id="CMVM020000057">
    <property type="status" value="NOT_ANNOTATED_CDS"/>
    <property type="molecule type" value="Genomic_DNA"/>
</dbReference>
<accession>A0A8R1TPT5</accession>